<keyword evidence="3" id="KW-0813">Transport</keyword>
<gene>
    <name evidence="11" type="ORF">TVD_11720</name>
</gene>
<dbReference type="OrthoDB" id="9792439at2"/>
<dbReference type="KEGG" id="tvr:TVD_11720"/>
<dbReference type="Proteomes" id="UP000064201">
    <property type="component" value="Chromosome"/>
</dbReference>
<dbReference type="STRING" id="106634.TVD_11720"/>
<dbReference type="PROSITE" id="PS52015">
    <property type="entry name" value="TONB_CTD"/>
    <property type="match status" value="1"/>
</dbReference>
<dbReference type="Gene3D" id="3.30.1150.10">
    <property type="match status" value="1"/>
</dbReference>
<dbReference type="GO" id="GO:0055085">
    <property type="term" value="P:transmembrane transport"/>
    <property type="evidence" value="ECO:0007669"/>
    <property type="project" value="InterPro"/>
</dbReference>
<evidence type="ECO:0000256" key="5">
    <source>
        <dbReference type="ARBA" id="ARBA00022519"/>
    </source>
</evidence>
<name>A0A0G3GAW4_9GAMM</name>
<proteinExistence type="inferred from homology"/>
<evidence type="ECO:0000256" key="2">
    <source>
        <dbReference type="ARBA" id="ARBA00006555"/>
    </source>
</evidence>
<evidence type="ECO:0000256" key="9">
    <source>
        <dbReference type="ARBA" id="ARBA00023136"/>
    </source>
</evidence>
<keyword evidence="6" id="KW-0812">Transmembrane</keyword>
<dbReference type="NCBIfam" id="TIGR01352">
    <property type="entry name" value="tonB_Cterm"/>
    <property type="match status" value="1"/>
</dbReference>
<sequence length="100" mass="11232">MGQEDEPFEEPGFGAEYLNNPPPDYPRISLRRGEEGTVLLRVRVSAQGQPLDWSVEESSGHRRLDDAAEAAIEHWEFEPARRGGRAVEGVVLVPMDFSIR</sequence>
<evidence type="ECO:0000256" key="6">
    <source>
        <dbReference type="ARBA" id="ARBA00022692"/>
    </source>
</evidence>
<dbReference type="Pfam" id="PF03544">
    <property type="entry name" value="TonB_C"/>
    <property type="match status" value="1"/>
</dbReference>
<feature type="domain" description="TonB C-terminal" evidence="10">
    <location>
        <begin position="10"/>
        <end position="100"/>
    </location>
</feature>
<dbReference type="SUPFAM" id="SSF74653">
    <property type="entry name" value="TolA/TonB C-terminal domain"/>
    <property type="match status" value="1"/>
</dbReference>
<keyword evidence="12" id="KW-1185">Reference proteome</keyword>
<protein>
    <submittedName>
        <fullName evidence="11">Energy transducer TonB</fullName>
    </submittedName>
</protein>
<dbReference type="PATRIC" id="fig|106634.4.peg.2394"/>
<keyword evidence="7" id="KW-0653">Protein transport</keyword>
<keyword evidence="5" id="KW-0997">Cell inner membrane</keyword>
<dbReference type="GO" id="GO:0098797">
    <property type="term" value="C:plasma membrane protein complex"/>
    <property type="evidence" value="ECO:0007669"/>
    <property type="project" value="TreeGrafter"/>
</dbReference>
<dbReference type="PANTHER" id="PTHR33446">
    <property type="entry name" value="PROTEIN TONB-RELATED"/>
    <property type="match status" value="1"/>
</dbReference>
<keyword evidence="9" id="KW-0472">Membrane</keyword>
<dbReference type="InterPro" id="IPR037682">
    <property type="entry name" value="TonB_C"/>
</dbReference>
<dbReference type="PANTHER" id="PTHR33446:SF2">
    <property type="entry name" value="PROTEIN TONB"/>
    <property type="match status" value="1"/>
</dbReference>
<accession>A0A0G3GAW4</accession>
<evidence type="ECO:0000256" key="8">
    <source>
        <dbReference type="ARBA" id="ARBA00022989"/>
    </source>
</evidence>
<keyword evidence="4" id="KW-1003">Cell membrane</keyword>
<keyword evidence="8" id="KW-1133">Transmembrane helix</keyword>
<evidence type="ECO:0000256" key="4">
    <source>
        <dbReference type="ARBA" id="ARBA00022475"/>
    </source>
</evidence>
<evidence type="ECO:0000313" key="11">
    <source>
        <dbReference type="EMBL" id="AKJ95981.1"/>
    </source>
</evidence>
<dbReference type="InterPro" id="IPR051045">
    <property type="entry name" value="TonB-dependent_transducer"/>
</dbReference>
<reference evidence="11 12" key="1">
    <citation type="submission" date="2015-04" db="EMBL/GenBank/DDBJ databases">
        <title>Complete Sequence for the Genome of the Thioalkalivibrio versutus D301.</title>
        <authorList>
            <person name="Mu T."/>
            <person name="Zhou J."/>
            <person name="Xu X."/>
        </authorList>
    </citation>
    <scope>NUCLEOTIDE SEQUENCE [LARGE SCALE GENOMIC DNA]</scope>
    <source>
        <strain evidence="11 12">D301</strain>
    </source>
</reference>
<evidence type="ECO:0000259" key="10">
    <source>
        <dbReference type="PROSITE" id="PS52015"/>
    </source>
</evidence>
<comment type="subcellular location">
    <subcellularLocation>
        <location evidence="1">Cell inner membrane</location>
        <topology evidence="1">Single-pass membrane protein</topology>
        <orientation evidence="1">Periplasmic side</orientation>
    </subcellularLocation>
</comment>
<evidence type="ECO:0000256" key="7">
    <source>
        <dbReference type="ARBA" id="ARBA00022927"/>
    </source>
</evidence>
<dbReference type="GO" id="GO:0015031">
    <property type="term" value="P:protein transport"/>
    <property type="evidence" value="ECO:0007669"/>
    <property type="project" value="UniProtKB-KW"/>
</dbReference>
<organism evidence="11 12">
    <name type="scientific">Thioalkalivibrio versutus</name>
    <dbReference type="NCBI Taxonomy" id="106634"/>
    <lineage>
        <taxon>Bacteria</taxon>
        <taxon>Pseudomonadati</taxon>
        <taxon>Pseudomonadota</taxon>
        <taxon>Gammaproteobacteria</taxon>
        <taxon>Chromatiales</taxon>
        <taxon>Ectothiorhodospiraceae</taxon>
        <taxon>Thioalkalivibrio</taxon>
    </lineage>
</organism>
<evidence type="ECO:0000256" key="1">
    <source>
        <dbReference type="ARBA" id="ARBA00004383"/>
    </source>
</evidence>
<evidence type="ECO:0000256" key="3">
    <source>
        <dbReference type="ARBA" id="ARBA00022448"/>
    </source>
</evidence>
<comment type="similarity">
    <text evidence="2">Belongs to the TonB family.</text>
</comment>
<evidence type="ECO:0000313" key="12">
    <source>
        <dbReference type="Proteomes" id="UP000064201"/>
    </source>
</evidence>
<dbReference type="GO" id="GO:0031992">
    <property type="term" value="F:energy transducer activity"/>
    <property type="evidence" value="ECO:0007669"/>
    <property type="project" value="TreeGrafter"/>
</dbReference>
<dbReference type="EMBL" id="CP011367">
    <property type="protein sequence ID" value="AKJ95981.1"/>
    <property type="molecule type" value="Genomic_DNA"/>
</dbReference>
<dbReference type="InterPro" id="IPR006260">
    <property type="entry name" value="TonB/TolA_C"/>
</dbReference>
<dbReference type="AlphaFoldDB" id="A0A0G3GAW4"/>